<evidence type="ECO:0000256" key="5">
    <source>
        <dbReference type="ARBA" id="ARBA00023163"/>
    </source>
</evidence>
<feature type="region of interest" description="Disordered" evidence="8">
    <location>
        <begin position="170"/>
        <end position="321"/>
    </location>
</feature>
<keyword evidence="4" id="KW-0805">Transcription regulation</keyword>
<evidence type="ECO:0008006" key="11">
    <source>
        <dbReference type="Google" id="ProtNLM"/>
    </source>
</evidence>
<feature type="compositionally biased region" description="Low complexity" evidence="8">
    <location>
        <begin position="224"/>
        <end position="235"/>
    </location>
</feature>
<keyword evidence="5" id="KW-0804">Transcription</keyword>
<feature type="compositionally biased region" description="Polar residues" evidence="8">
    <location>
        <begin position="198"/>
        <end position="213"/>
    </location>
</feature>
<evidence type="ECO:0000256" key="1">
    <source>
        <dbReference type="ARBA" id="ARBA00004123"/>
    </source>
</evidence>
<feature type="compositionally biased region" description="Basic residues" evidence="8">
    <location>
        <begin position="312"/>
        <end position="321"/>
    </location>
</feature>
<evidence type="ECO:0000256" key="2">
    <source>
        <dbReference type="ARBA" id="ARBA00007117"/>
    </source>
</evidence>
<protein>
    <recommendedName>
        <fullName evidence="11">CT20-domain-containing protein</fullName>
    </recommendedName>
</protein>
<comment type="subcellular location">
    <subcellularLocation>
        <location evidence="1">Nucleus</location>
    </subcellularLocation>
</comment>
<feature type="compositionally biased region" description="Low complexity" evidence="8">
    <location>
        <begin position="12"/>
        <end position="33"/>
    </location>
</feature>
<keyword evidence="3" id="KW-0156">Chromatin regulator</keyword>
<evidence type="ECO:0000256" key="6">
    <source>
        <dbReference type="ARBA" id="ARBA00023242"/>
    </source>
</evidence>
<feature type="region of interest" description="Disordered" evidence="8">
    <location>
        <begin position="1"/>
        <end position="40"/>
    </location>
</feature>
<dbReference type="Proteomes" id="UP001324427">
    <property type="component" value="Unassembled WGS sequence"/>
</dbReference>
<dbReference type="GO" id="GO:0005634">
    <property type="term" value="C:nucleus"/>
    <property type="evidence" value="ECO:0007669"/>
    <property type="project" value="UniProtKB-SubCell"/>
</dbReference>
<accession>A0AAV9JGY7</accession>
<comment type="function">
    <text evidence="7">Component of the NuA4 histone acetyltransferase complex which is involved in transcriptional activation of selected genes principally by acetylation of nucleosomal histone H4 and H2A. The NuA4 complex is also involved in DNA repair.</text>
</comment>
<name>A0AAV9JGY7_9PEZI</name>
<gene>
    <name evidence="9" type="ORF">LTR36_004139</name>
</gene>
<evidence type="ECO:0000256" key="4">
    <source>
        <dbReference type="ARBA" id="ARBA00023015"/>
    </source>
</evidence>
<evidence type="ECO:0000256" key="8">
    <source>
        <dbReference type="SAM" id="MobiDB-lite"/>
    </source>
</evidence>
<dbReference type="GO" id="GO:0006325">
    <property type="term" value="P:chromatin organization"/>
    <property type="evidence" value="ECO:0007669"/>
    <property type="project" value="UniProtKB-KW"/>
</dbReference>
<feature type="region of interest" description="Disordered" evidence="8">
    <location>
        <begin position="116"/>
        <end position="138"/>
    </location>
</feature>
<comment type="similarity">
    <text evidence="2">Belongs to the EAF7 family.</text>
</comment>
<evidence type="ECO:0000256" key="3">
    <source>
        <dbReference type="ARBA" id="ARBA00022853"/>
    </source>
</evidence>
<reference evidence="9 10" key="1">
    <citation type="submission" date="2021-11" db="EMBL/GenBank/DDBJ databases">
        <title>Black yeast isolated from Biological Soil Crust.</title>
        <authorList>
            <person name="Kurbessoian T."/>
        </authorList>
    </citation>
    <scope>NUCLEOTIDE SEQUENCE [LARGE SCALE GENOMIC DNA]</scope>
    <source>
        <strain evidence="9 10">CCFEE 5522</strain>
    </source>
</reference>
<dbReference type="PANTHER" id="PTHR13581:SF5">
    <property type="entry name" value="MRG_MORF4L-BINDING PROTEIN"/>
    <property type="match status" value="1"/>
</dbReference>
<dbReference type="GO" id="GO:0035267">
    <property type="term" value="C:NuA4 histone acetyltransferase complex"/>
    <property type="evidence" value="ECO:0007669"/>
    <property type="project" value="TreeGrafter"/>
</dbReference>
<dbReference type="InterPro" id="IPR012423">
    <property type="entry name" value="Eaf7/MRGBP"/>
</dbReference>
<dbReference type="PANTHER" id="PTHR13581">
    <property type="entry name" value="MRG-BINDING PROTEIN"/>
    <property type="match status" value="1"/>
</dbReference>
<keyword evidence="10" id="KW-1185">Reference proteome</keyword>
<feature type="compositionally biased region" description="Low complexity" evidence="8">
    <location>
        <begin position="288"/>
        <end position="311"/>
    </location>
</feature>
<dbReference type="GO" id="GO:0006357">
    <property type="term" value="P:regulation of transcription by RNA polymerase II"/>
    <property type="evidence" value="ECO:0007669"/>
    <property type="project" value="TreeGrafter"/>
</dbReference>
<proteinExistence type="inferred from homology"/>
<sequence>MPPRKRAKVSQAASPTPTSQPKTPTPAAEAPPSKTDEQVLNDPWTDEEEIGLFKGLMQWKPTGIHKHFRLIALHQFMLSNGYIHPRNEHTRPAGIWRKLHTLYDLDALDERENARQLSDLSNQSSDNDGDGDDDDGSVYSEAANKIHREDFRLPDSEFAELKWVQRFASEAERERDGESPPVLPEVNLADEMPVRFTPSFSVEPTSEVPTPSTARGGRQGQKGGAVARGRASGRGIPAAATNTRRSTRKAESVAGGSEQAEEGGEADTDDREETAEDDDGEEEESERSTPAARSTRTTGRGSGRGRAAPARGKGRGRGRGK</sequence>
<evidence type="ECO:0000313" key="9">
    <source>
        <dbReference type="EMBL" id="KAK4544567.1"/>
    </source>
</evidence>
<feature type="compositionally biased region" description="Acidic residues" evidence="8">
    <location>
        <begin position="259"/>
        <end position="285"/>
    </location>
</feature>
<evidence type="ECO:0000313" key="10">
    <source>
        <dbReference type="Proteomes" id="UP001324427"/>
    </source>
</evidence>
<keyword evidence="6" id="KW-0539">Nucleus</keyword>
<feature type="compositionally biased region" description="Acidic residues" evidence="8">
    <location>
        <begin position="127"/>
        <end position="136"/>
    </location>
</feature>
<comment type="caution">
    <text evidence="9">The sequence shown here is derived from an EMBL/GenBank/DDBJ whole genome shotgun (WGS) entry which is preliminary data.</text>
</comment>
<organism evidence="9 10">
    <name type="scientific">Oleoguttula mirabilis</name>
    <dbReference type="NCBI Taxonomy" id="1507867"/>
    <lineage>
        <taxon>Eukaryota</taxon>
        <taxon>Fungi</taxon>
        <taxon>Dikarya</taxon>
        <taxon>Ascomycota</taxon>
        <taxon>Pezizomycotina</taxon>
        <taxon>Dothideomycetes</taxon>
        <taxon>Dothideomycetidae</taxon>
        <taxon>Mycosphaerellales</taxon>
        <taxon>Teratosphaeriaceae</taxon>
        <taxon>Oleoguttula</taxon>
    </lineage>
</organism>
<dbReference type="EMBL" id="JAVFHQ010000024">
    <property type="protein sequence ID" value="KAK4544567.1"/>
    <property type="molecule type" value="Genomic_DNA"/>
</dbReference>
<feature type="compositionally biased region" description="Low complexity" evidence="8">
    <location>
        <begin position="116"/>
        <end position="126"/>
    </location>
</feature>
<evidence type="ECO:0000256" key="7">
    <source>
        <dbReference type="ARBA" id="ARBA00025178"/>
    </source>
</evidence>
<dbReference type="Pfam" id="PF07904">
    <property type="entry name" value="Eaf7"/>
    <property type="match status" value="1"/>
</dbReference>
<dbReference type="AlphaFoldDB" id="A0AAV9JGY7"/>